<dbReference type="GO" id="GO:0071973">
    <property type="term" value="P:bacterial-type flagellum-dependent cell motility"/>
    <property type="evidence" value="ECO:0007669"/>
    <property type="project" value="InterPro"/>
</dbReference>
<comment type="subcellular location">
    <subcellularLocation>
        <location evidence="1">Bacterial flagellum basal body</location>
    </subcellularLocation>
</comment>
<dbReference type="PANTHER" id="PTHR34653:SF1">
    <property type="entry name" value="FLAGELLAR HOOK-BASAL BODY COMPLEX PROTEIN FLIE"/>
    <property type="match status" value="1"/>
</dbReference>
<dbReference type="EMBL" id="QJTE01000002">
    <property type="protein sequence ID" value="PYE84579.1"/>
    <property type="molecule type" value="Genomic_DNA"/>
</dbReference>
<dbReference type="GO" id="GO:0005198">
    <property type="term" value="F:structural molecule activity"/>
    <property type="evidence" value="ECO:0007669"/>
    <property type="project" value="InterPro"/>
</dbReference>
<dbReference type="GO" id="GO:0003774">
    <property type="term" value="F:cytoskeletal motor activity"/>
    <property type="evidence" value="ECO:0007669"/>
    <property type="project" value="InterPro"/>
</dbReference>
<evidence type="ECO:0000256" key="1">
    <source>
        <dbReference type="ARBA" id="ARBA00004117"/>
    </source>
</evidence>
<gene>
    <name evidence="5" type="ORF">DFP88_102380</name>
</gene>
<reference evidence="5 6" key="1">
    <citation type="submission" date="2018-06" db="EMBL/GenBank/DDBJ databases">
        <title>Genomic Encyclopedia of Type Strains, Phase III (KMG-III): the genomes of soil and plant-associated and newly described type strains.</title>
        <authorList>
            <person name="Whitman W."/>
        </authorList>
    </citation>
    <scope>NUCLEOTIDE SEQUENCE [LARGE SCALE GENOMIC DNA]</scope>
    <source>
        <strain evidence="5 6">CECT 9025</strain>
    </source>
</reference>
<accession>A0A318SW28</accession>
<keyword evidence="5" id="KW-0282">Flagellum</keyword>
<dbReference type="GO" id="GO:0009425">
    <property type="term" value="C:bacterial-type flagellum basal body"/>
    <property type="evidence" value="ECO:0007669"/>
    <property type="project" value="UniProtKB-SubCell"/>
</dbReference>
<dbReference type="Pfam" id="PF02049">
    <property type="entry name" value="FliE"/>
    <property type="match status" value="1"/>
</dbReference>
<evidence type="ECO:0000256" key="2">
    <source>
        <dbReference type="ARBA" id="ARBA00009272"/>
    </source>
</evidence>
<feature type="region of interest" description="Disordered" evidence="4">
    <location>
        <begin position="1"/>
        <end position="35"/>
    </location>
</feature>
<name>A0A318SW28_9RHOB</name>
<comment type="similarity">
    <text evidence="2">Belongs to the FliE family.</text>
</comment>
<dbReference type="Proteomes" id="UP000248311">
    <property type="component" value="Unassembled WGS sequence"/>
</dbReference>
<proteinExistence type="inferred from homology"/>
<keyword evidence="6" id="KW-1185">Reference proteome</keyword>
<keyword evidence="3" id="KW-0975">Bacterial flagellum</keyword>
<dbReference type="RefSeq" id="WP_110813661.1">
    <property type="nucleotide sequence ID" value="NZ_QJTE01000002.1"/>
</dbReference>
<evidence type="ECO:0000256" key="3">
    <source>
        <dbReference type="ARBA" id="ARBA00023143"/>
    </source>
</evidence>
<dbReference type="InterPro" id="IPR001624">
    <property type="entry name" value="FliE"/>
</dbReference>
<dbReference type="AlphaFoldDB" id="A0A318SW28"/>
<keyword evidence="5" id="KW-0969">Cilium</keyword>
<protein>
    <submittedName>
        <fullName evidence="5">Flagellar hook-basal body complex protein FliE</fullName>
    </submittedName>
</protein>
<comment type="caution">
    <text evidence="5">The sequence shown here is derived from an EMBL/GenBank/DDBJ whole genome shotgun (WGS) entry which is preliminary data.</text>
</comment>
<dbReference type="OrthoDB" id="9812413at2"/>
<organism evidence="5 6">
    <name type="scientific">Pseudoroseicyclus aestuarii</name>
    <dbReference type="NCBI Taxonomy" id="1795041"/>
    <lineage>
        <taxon>Bacteria</taxon>
        <taxon>Pseudomonadati</taxon>
        <taxon>Pseudomonadota</taxon>
        <taxon>Alphaproteobacteria</taxon>
        <taxon>Rhodobacterales</taxon>
        <taxon>Paracoccaceae</taxon>
        <taxon>Pseudoroseicyclus</taxon>
    </lineage>
</organism>
<dbReference type="PANTHER" id="PTHR34653">
    <property type="match status" value="1"/>
</dbReference>
<evidence type="ECO:0000313" key="5">
    <source>
        <dbReference type="EMBL" id="PYE84579.1"/>
    </source>
</evidence>
<dbReference type="NCBIfam" id="NF001994">
    <property type="entry name" value="PRK00790.1-5"/>
    <property type="match status" value="1"/>
</dbReference>
<sequence length="98" mass="10441">MELGSLVAQAYRGTRQSVSAEMPQPPRDEAANPAGAAAAEFVRTLRESDATAMQSMTGSGDPHALVQALSQAELAVETVVTLRNKVVEAYQEILRMPV</sequence>
<evidence type="ECO:0000256" key="4">
    <source>
        <dbReference type="SAM" id="MobiDB-lite"/>
    </source>
</evidence>
<evidence type="ECO:0000313" key="6">
    <source>
        <dbReference type="Proteomes" id="UP000248311"/>
    </source>
</evidence>
<keyword evidence="5" id="KW-0966">Cell projection</keyword>